<evidence type="ECO:0000313" key="23">
    <source>
        <dbReference type="Proteomes" id="UP000472263"/>
    </source>
</evidence>
<keyword evidence="8 15" id="KW-0106">Calcium</keyword>
<keyword evidence="11 19" id="KW-1133">Transmembrane helix</keyword>
<dbReference type="InterPro" id="IPR020894">
    <property type="entry name" value="Cadherin_CS"/>
</dbReference>
<evidence type="ECO:0000256" key="1">
    <source>
        <dbReference type="ARBA" id="ARBA00004251"/>
    </source>
</evidence>
<keyword evidence="10" id="KW-0965">Cell junction</keyword>
<dbReference type="Pfam" id="PF01049">
    <property type="entry name" value="CADH_Y-type_LIR"/>
    <property type="match status" value="1"/>
</dbReference>
<evidence type="ECO:0000256" key="15">
    <source>
        <dbReference type="PROSITE-ProRule" id="PRU00043"/>
    </source>
</evidence>
<dbReference type="PANTHER" id="PTHR24027:SF106">
    <property type="entry name" value="CADHERIN-18"/>
    <property type="match status" value="1"/>
</dbReference>
<evidence type="ECO:0000256" key="12">
    <source>
        <dbReference type="ARBA" id="ARBA00023136"/>
    </source>
</evidence>
<evidence type="ECO:0000256" key="2">
    <source>
        <dbReference type="ARBA" id="ARBA00004536"/>
    </source>
</evidence>
<dbReference type="Gene3D" id="4.10.900.10">
    <property type="entry name" value="TCF3-CBD (Catenin binding domain)"/>
    <property type="match status" value="1"/>
</dbReference>
<sequence length="792" mass="88206">KNQIKPFFFLIFLTKLTHLCCPDTWTRPLPSKNQTKLANGETEVHHRPKRGWIWNQFFVLEEHMGPDAQYVGKLHSNSDKGDGSVRYILSGEGAGTIFIIDEVTGDIHATKSLDRERKTHYVLHAQALDRNTEEALEPKSEFIIKVQDINDNAPKFPDGPFVASVPEMSEVGTSVFQVTATDADDPTYGNSARIVYSILQGQPYFSVDPKTGIIRTALANMDREAREHYAVVIQAKDMAGQVGGLSGSTTINITLTDVNDNPPKFPQKNYQLYVPESAQVGKPVGKIKANDEDAGINAEIKYSIINSEGANMFSITTDRDTREGIISLKKPLNYERKKTYTLHIEGMNTHIDPRFSYLGSFKDTATLKITVGDVDEPPVFSMDYYIMDVYENAHIGTEVGAVTARDPDSRNSPVRYFMDSKEEGVRYFSIEEDSGVVRTTQPLDREDMPWHNITVMASEVDNPSLLSHVPVTVQVLDVNDNPPEIAADEEVIVCESSRPGQVIQTVTAVDKDDFANGQRFSFALPSQLPVNPNFTLKDNEDSTASIIARRRRFNHLTQELYELPIVVWDGGEPSLSGTSTLTLRVCPCQRHGRIRTCQGEAFLSSAGLSTGALIAILLCIVILLAIVVLFITLRRSKKEPLIISEEDIRENVVTYDDEGGGEEDTEAFDIIALRNPAAAEELKFRRDVRPEVRQHCGPPRGRRSPSVELDVVDVHEFIKQRLVEADMDTSVPPYDSLQTYAYEGQGSPTGSISSLDSPGTHSEQDYNYLDDWGPEFQKLAELYGEADSDVTT</sequence>
<dbReference type="GO" id="GO:0008013">
    <property type="term" value="F:beta-catenin binding"/>
    <property type="evidence" value="ECO:0007669"/>
    <property type="project" value="TreeGrafter"/>
</dbReference>
<feature type="domain" description="Cadherin" evidence="21">
    <location>
        <begin position="485"/>
        <end position="602"/>
    </location>
</feature>
<keyword evidence="23" id="KW-1185">Reference proteome</keyword>
<feature type="domain" description="Cadherin" evidence="21">
    <location>
        <begin position="157"/>
        <end position="265"/>
    </location>
</feature>
<evidence type="ECO:0000256" key="20">
    <source>
        <dbReference type="SAM" id="SignalP"/>
    </source>
</evidence>
<reference evidence="22" key="1">
    <citation type="submission" date="2019-06" db="EMBL/GenBank/DDBJ databases">
        <authorList>
            <consortium name="Wellcome Sanger Institute Data Sharing"/>
        </authorList>
    </citation>
    <scope>NUCLEOTIDE SEQUENCE [LARGE SCALE GENOMIC DNA]</scope>
</reference>
<evidence type="ECO:0000256" key="13">
    <source>
        <dbReference type="ARBA" id="ARBA00023180"/>
    </source>
</evidence>
<evidence type="ECO:0000259" key="21">
    <source>
        <dbReference type="PROSITE" id="PS50268"/>
    </source>
</evidence>
<feature type="region of interest" description="Disordered" evidence="18">
    <location>
        <begin position="740"/>
        <end position="765"/>
    </location>
</feature>
<dbReference type="SUPFAM" id="SSF49313">
    <property type="entry name" value="Cadherin-like"/>
    <property type="match status" value="5"/>
</dbReference>
<dbReference type="Gene3D" id="2.60.40.60">
    <property type="entry name" value="Cadherins"/>
    <property type="match status" value="5"/>
</dbReference>
<evidence type="ECO:0000256" key="3">
    <source>
        <dbReference type="ARBA" id="ARBA00022475"/>
    </source>
</evidence>
<dbReference type="PANTHER" id="PTHR24027">
    <property type="entry name" value="CADHERIN-23"/>
    <property type="match status" value="1"/>
</dbReference>
<evidence type="ECO:0000256" key="8">
    <source>
        <dbReference type="ARBA" id="ARBA00022837"/>
    </source>
</evidence>
<dbReference type="GO" id="GO:0034332">
    <property type="term" value="P:adherens junction organization"/>
    <property type="evidence" value="ECO:0007669"/>
    <property type="project" value="TreeGrafter"/>
</dbReference>
<dbReference type="FunFam" id="4.10.900.10:FF:000001">
    <property type="entry name" value="Cadherin 2"/>
    <property type="match status" value="1"/>
</dbReference>
<keyword evidence="3" id="KW-1003">Cell membrane</keyword>
<keyword evidence="7" id="KW-0677">Repeat</keyword>
<evidence type="ECO:0000256" key="16">
    <source>
        <dbReference type="RuleBase" id="RU003318"/>
    </source>
</evidence>
<dbReference type="GO" id="GO:0016342">
    <property type="term" value="C:catenin complex"/>
    <property type="evidence" value="ECO:0007669"/>
    <property type="project" value="TreeGrafter"/>
</dbReference>
<dbReference type="GO" id="GO:0005509">
    <property type="term" value="F:calcium ion binding"/>
    <property type="evidence" value="ECO:0007669"/>
    <property type="project" value="UniProtKB-UniRule"/>
</dbReference>
<dbReference type="FunFam" id="2.60.40.60:FF:000012">
    <property type="entry name" value="Cadherin 24"/>
    <property type="match status" value="1"/>
</dbReference>
<protein>
    <recommendedName>
        <fullName evidence="14">Cadherin-12</fullName>
    </recommendedName>
</protein>
<dbReference type="AlphaFoldDB" id="A0A667XF40"/>
<feature type="domain" description="Cadherin" evidence="21">
    <location>
        <begin position="266"/>
        <end position="380"/>
    </location>
</feature>
<evidence type="ECO:0000256" key="4">
    <source>
        <dbReference type="ARBA" id="ARBA00022692"/>
    </source>
</evidence>
<accession>A0A667XF40</accession>
<dbReference type="GO" id="GO:0002009">
    <property type="term" value="P:morphogenesis of an epithelium"/>
    <property type="evidence" value="ECO:0007669"/>
    <property type="project" value="UniProtKB-ARBA"/>
</dbReference>
<dbReference type="PRINTS" id="PR00205">
    <property type="entry name" value="CADHERIN"/>
</dbReference>
<dbReference type="InterPro" id="IPR015919">
    <property type="entry name" value="Cadherin-like_sf"/>
</dbReference>
<evidence type="ECO:0000256" key="10">
    <source>
        <dbReference type="ARBA" id="ARBA00022949"/>
    </source>
</evidence>
<dbReference type="PROSITE" id="PS50268">
    <property type="entry name" value="CADHERIN_2"/>
    <property type="match status" value="5"/>
</dbReference>
<dbReference type="FunFam" id="2.60.40.60:FF:000008">
    <property type="entry name" value="Cadherin 24"/>
    <property type="match status" value="1"/>
</dbReference>
<evidence type="ECO:0000256" key="7">
    <source>
        <dbReference type="ARBA" id="ARBA00022737"/>
    </source>
</evidence>
<dbReference type="GO" id="GO:0045296">
    <property type="term" value="F:cadherin binding"/>
    <property type="evidence" value="ECO:0007669"/>
    <property type="project" value="TreeGrafter"/>
</dbReference>
<feature type="compositionally biased region" description="Polar residues" evidence="18">
    <location>
        <begin position="746"/>
        <end position="761"/>
    </location>
</feature>
<dbReference type="Pfam" id="PF00028">
    <property type="entry name" value="Cadherin"/>
    <property type="match status" value="5"/>
</dbReference>
<dbReference type="CDD" id="cd11304">
    <property type="entry name" value="Cadherin_repeat"/>
    <property type="match status" value="5"/>
</dbReference>
<evidence type="ECO:0000256" key="17">
    <source>
        <dbReference type="RuleBase" id="RU004357"/>
    </source>
</evidence>
<gene>
    <name evidence="22" type="primary">CDH18</name>
</gene>
<keyword evidence="12 19" id="KW-0472">Membrane</keyword>
<evidence type="ECO:0000256" key="9">
    <source>
        <dbReference type="ARBA" id="ARBA00022889"/>
    </source>
</evidence>
<dbReference type="GO" id="GO:0007156">
    <property type="term" value="P:homophilic cell adhesion via plasma membrane adhesion molecules"/>
    <property type="evidence" value="ECO:0007669"/>
    <property type="project" value="InterPro"/>
</dbReference>
<feature type="domain" description="Cadherin" evidence="21">
    <location>
        <begin position="381"/>
        <end position="485"/>
    </location>
</feature>
<feature type="transmembrane region" description="Helical" evidence="19">
    <location>
        <begin position="612"/>
        <end position="633"/>
    </location>
</feature>
<dbReference type="GO" id="GO:0005912">
    <property type="term" value="C:adherens junction"/>
    <property type="evidence" value="ECO:0007669"/>
    <property type="project" value="UniProtKB-SubCell"/>
</dbReference>
<evidence type="ECO:0000256" key="18">
    <source>
        <dbReference type="SAM" id="MobiDB-lite"/>
    </source>
</evidence>
<dbReference type="GO" id="GO:0000902">
    <property type="term" value="P:cell morphogenesis"/>
    <property type="evidence" value="ECO:0007669"/>
    <property type="project" value="TreeGrafter"/>
</dbReference>
<dbReference type="GO" id="GO:0007043">
    <property type="term" value="P:cell-cell junction assembly"/>
    <property type="evidence" value="ECO:0007669"/>
    <property type="project" value="TreeGrafter"/>
</dbReference>
<keyword evidence="13" id="KW-0325">Glycoprotein</keyword>
<keyword evidence="5" id="KW-0479">Metal-binding</keyword>
<dbReference type="Proteomes" id="UP000472263">
    <property type="component" value="Chromosome 20"/>
</dbReference>
<comment type="function">
    <text evidence="17">Cadherins are calcium-dependent cell adhesion proteins.</text>
</comment>
<organism evidence="22 23">
    <name type="scientific">Myripristis murdjan</name>
    <name type="common">pinecone soldierfish</name>
    <dbReference type="NCBI Taxonomy" id="586833"/>
    <lineage>
        <taxon>Eukaryota</taxon>
        <taxon>Metazoa</taxon>
        <taxon>Chordata</taxon>
        <taxon>Craniata</taxon>
        <taxon>Vertebrata</taxon>
        <taxon>Euteleostomi</taxon>
        <taxon>Actinopterygii</taxon>
        <taxon>Neopterygii</taxon>
        <taxon>Teleostei</taxon>
        <taxon>Neoteleostei</taxon>
        <taxon>Acanthomorphata</taxon>
        <taxon>Holocentriformes</taxon>
        <taxon>Holocentridae</taxon>
        <taxon>Myripristis</taxon>
    </lineage>
</organism>
<dbReference type="FunFam" id="2.60.40.60:FF:000097">
    <property type="entry name" value="cadherin-12 isoform X1"/>
    <property type="match status" value="1"/>
</dbReference>
<evidence type="ECO:0000256" key="11">
    <source>
        <dbReference type="ARBA" id="ARBA00022989"/>
    </source>
</evidence>
<dbReference type="InterPro" id="IPR000233">
    <property type="entry name" value="Cadherin_Y-type_LIR"/>
</dbReference>
<dbReference type="GO" id="GO:0016339">
    <property type="term" value="P:calcium-dependent cell-cell adhesion via plasma membrane cell adhesion molecules"/>
    <property type="evidence" value="ECO:0007669"/>
    <property type="project" value="TreeGrafter"/>
</dbReference>
<evidence type="ECO:0000313" key="22">
    <source>
        <dbReference type="Ensembl" id="ENSMMDP00005012698.1"/>
    </source>
</evidence>
<dbReference type="SMART" id="SM00112">
    <property type="entry name" value="CA"/>
    <property type="match status" value="5"/>
</dbReference>
<keyword evidence="6 20" id="KW-0732">Signal</keyword>
<name>A0A667XF40_9TELE</name>
<keyword evidence="4 16" id="KW-0812">Transmembrane</keyword>
<evidence type="ECO:0000256" key="5">
    <source>
        <dbReference type="ARBA" id="ARBA00022723"/>
    </source>
</evidence>
<dbReference type="GO" id="GO:0044331">
    <property type="term" value="P:cell-cell adhesion mediated by cadherin"/>
    <property type="evidence" value="ECO:0007669"/>
    <property type="project" value="TreeGrafter"/>
</dbReference>
<comment type="subcellular location">
    <subcellularLocation>
        <location evidence="2">Cell junction</location>
        <location evidence="2">Adherens junction</location>
    </subcellularLocation>
    <subcellularLocation>
        <location evidence="1 16">Cell membrane</location>
        <topology evidence="1 16">Single-pass type I membrane protein</topology>
    </subcellularLocation>
</comment>
<dbReference type="InterPro" id="IPR039808">
    <property type="entry name" value="Cadherin"/>
</dbReference>
<dbReference type="GO" id="GO:0016477">
    <property type="term" value="P:cell migration"/>
    <property type="evidence" value="ECO:0007669"/>
    <property type="project" value="TreeGrafter"/>
</dbReference>
<feature type="signal peptide" evidence="20">
    <location>
        <begin position="1"/>
        <end position="19"/>
    </location>
</feature>
<keyword evidence="9 16" id="KW-0130">Cell adhesion</keyword>
<dbReference type="FunFam" id="2.60.40.60:FF:000014">
    <property type="entry name" value="Cadherin 8"/>
    <property type="match status" value="1"/>
</dbReference>
<dbReference type="Ensembl" id="ENSMMDT00005013065.1">
    <property type="protein sequence ID" value="ENSMMDP00005012698.1"/>
    <property type="gene ID" value="ENSMMDG00005006514.1"/>
</dbReference>
<proteinExistence type="predicted"/>
<feature type="domain" description="Cadherin" evidence="21">
    <location>
        <begin position="76"/>
        <end position="156"/>
    </location>
</feature>
<dbReference type="InterPro" id="IPR027397">
    <property type="entry name" value="Catenin-bd_sf"/>
</dbReference>
<dbReference type="PROSITE" id="PS00232">
    <property type="entry name" value="CADHERIN_1"/>
    <property type="match status" value="2"/>
</dbReference>
<evidence type="ECO:0000256" key="6">
    <source>
        <dbReference type="ARBA" id="ARBA00022729"/>
    </source>
</evidence>
<dbReference type="GeneTree" id="ENSGT00940000157512"/>
<reference evidence="22" key="2">
    <citation type="submission" date="2025-08" db="UniProtKB">
        <authorList>
            <consortium name="Ensembl"/>
        </authorList>
    </citation>
    <scope>IDENTIFICATION</scope>
</reference>
<evidence type="ECO:0000256" key="19">
    <source>
        <dbReference type="SAM" id="Phobius"/>
    </source>
</evidence>
<feature type="chain" id="PRO_5025335724" description="Cadherin-12" evidence="20">
    <location>
        <begin position="20"/>
        <end position="792"/>
    </location>
</feature>
<evidence type="ECO:0000256" key="14">
    <source>
        <dbReference type="ARBA" id="ARBA00069585"/>
    </source>
</evidence>
<reference evidence="22" key="3">
    <citation type="submission" date="2025-09" db="UniProtKB">
        <authorList>
            <consortium name="Ensembl"/>
        </authorList>
    </citation>
    <scope>IDENTIFICATION</scope>
</reference>
<dbReference type="InterPro" id="IPR002126">
    <property type="entry name" value="Cadherin-like_dom"/>
</dbReference>
<dbReference type="FunFam" id="2.60.40.60:FF:000009">
    <property type="entry name" value="Cadherin 24"/>
    <property type="match status" value="1"/>
</dbReference>